<reference evidence="11" key="1">
    <citation type="submission" date="2010-08" db="EMBL/GenBank/DDBJ databases">
        <authorList>
            <consortium name="Caenorhabditis japonica Sequencing Consortium"/>
            <person name="Wilson R.K."/>
        </authorList>
    </citation>
    <scope>NUCLEOTIDE SEQUENCE [LARGE SCALE GENOMIC DNA]</scope>
    <source>
        <strain evidence="11">DF5081</strain>
    </source>
</reference>
<comment type="subcellular location">
    <subcellularLocation>
        <location evidence="1 7">Nucleus</location>
    </subcellularLocation>
</comment>
<keyword evidence="4 7" id="KW-0747">Spliceosome</keyword>
<dbReference type="GO" id="GO:0000390">
    <property type="term" value="P:spliceosomal complex disassembly"/>
    <property type="evidence" value="ECO:0007669"/>
    <property type="project" value="InterPro"/>
</dbReference>
<dbReference type="EnsemblMetazoa" id="CJA07347.1">
    <property type="protein sequence ID" value="CJA07347.1"/>
    <property type="gene ID" value="WBGene00126551"/>
</dbReference>
<evidence type="ECO:0000313" key="10">
    <source>
        <dbReference type="EnsemblMetazoa" id="CJA07347.1"/>
    </source>
</evidence>
<dbReference type="Pfam" id="PF07842">
    <property type="entry name" value="GCFC"/>
    <property type="match status" value="1"/>
</dbReference>
<keyword evidence="3 7" id="KW-0507">mRNA processing</keyword>
<dbReference type="GO" id="GO:0003676">
    <property type="term" value="F:nucleic acid binding"/>
    <property type="evidence" value="ECO:0007669"/>
    <property type="project" value="InterPro"/>
</dbReference>
<evidence type="ECO:0000313" key="11">
    <source>
        <dbReference type="Proteomes" id="UP000005237"/>
    </source>
</evidence>
<feature type="region of interest" description="Disordered" evidence="8">
    <location>
        <begin position="209"/>
        <end position="253"/>
    </location>
</feature>
<name>A0A8R1HS39_CAEJA</name>
<evidence type="ECO:0000256" key="8">
    <source>
        <dbReference type="SAM" id="MobiDB-lite"/>
    </source>
</evidence>
<feature type="region of interest" description="Disordered" evidence="8">
    <location>
        <begin position="1"/>
        <end position="113"/>
    </location>
</feature>
<dbReference type="PANTHER" id="PTHR23329:SF1">
    <property type="entry name" value="TUFTELIN-INTERACTING PROTEIN 11"/>
    <property type="match status" value="1"/>
</dbReference>
<dbReference type="InterPro" id="IPR024933">
    <property type="entry name" value="TFP11"/>
</dbReference>
<keyword evidence="6 7" id="KW-0539">Nucleus</keyword>
<dbReference type="AlphaFoldDB" id="A0A8R1HS39"/>
<dbReference type="Pfam" id="PF12457">
    <property type="entry name" value="TIP_N"/>
    <property type="match status" value="1"/>
</dbReference>
<dbReference type="SMART" id="SM00443">
    <property type="entry name" value="G_patch"/>
    <property type="match status" value="1"/>
</dbReference>
<comment type="function">
    <text evidence="7">May be involved in pre-mRNA splicing.</text>
</comment>
<dbReference type="PIRSF" id="PIRSF017706">
    <property type="entry name" value="TFIP11"/>
    <property type="match status" value="1"/>
</dbReference>
<dbReference type="InterPro" id="IPR045211">
    <property type="entry name" value="TFP11/STIP/Ntr1"/>
</dbReference>
<evidence type="ECO:0000256" key="1">
    <source>
        <dbReference type="ARBA" id="ARBA00004123"/>
    </source>
</evidence>
<evidence type="ECO:0000256" key="4">
    <source>
        <dbReference type="ARBA" id="ARBA00022728"/>
    </source>
</evidence>
<feature type="domain" description="G-patch" evidence="9">
    <location>
        <begin position="163"/>
        <end position="209"/>
    </location>
</feature>
<dbReference type="InterPro" id="IPR000467">
    <property type="entry name" value="G_patch_dom"/>
</dbReference>
<reference evidence="10" key="2">
    <citation type="submission" date="2022-06" db="UniProtKB">
        <authorList>
            <consortium name="EnsemblMetazoa"/>
        </authorList>
    </citation>
    <scope>IDENTIFICATION</scope>
    <source>
        <strain evidence="10">DF5081</strain>
    </source>
</reference>
<protein>
    <recommendedName>
        <fullName evidence="7">Septin and tuftelin-interacting protein 1 homolog</fullName>
    </recommendedName>
</protein>
<keyword evidence="11" id="KW-1185">Reference proteome</keyword>
<evidence type="ECO:0000256" key="3">
    <source>
        <dbReference type="ARBA" id="ARBA00022664"/>
    </source>
</evidence>
<evidence type="ECO:0000259" key="9">
    <source>
        <dbReference type="PROSITE" id="PS50174"/>
    </source>
</evidence>
<evidence type="ECO:0000256" key="6">
    <source>
        <dbReference type="ARBA" id="ARBA00023242"/>
    </source>
</evidence>
<accession>A0A8R1HS39</accession>
<dbReference type="Proteomes" id="UP000005237">
    <property type="component" value="Unassembled WGS sequence"/>
</dbReference>
<dbReference type="PANTHER" id="PTHR23329">
    <property type="entry name" value="TUFTELIN-INTERACTING PROTEIN 11-RELATED"/>
    <property type="match status" value="1"/>
</dbReference>
<dbReference type="GO" id="GO:0071008">
    <property type="term" value="C:U2-type post-mRNA release spliceosomal complex"/>
    <property type="evidence" value="ECO:0007669"/>
    <property type="project" value="TreeGrafter"/>
</dbReference>
<dbReference type="InterPro" id="IPR022783">
    <property type="entry name" value="GCFC_dom"/>
</dbReference>
<proteinExistence type="inferred from homology"/>
<evidence type="ECO:0000256" key="2">
    <source>
        <dbReference type="ARBA" id="ARBA00010900"/>
    </source>
</evidence>
<evidence type="ECO:0000256" key="5">
    <source>
        <dbReference type="ARBA" id="ARBA00023187"/>
    </source>
</evidence>
<organism evidence="10 11">
    <name type="scientific">Caenorhabditis japonica</name>
    <dbReference type="NCBI Taxonomy" id="281687"/>
    <lineage>
        <taxon>Eukaryota</taxon>
        <taxon>Metazoa</taxon>
        <taxon>Ecdysozoa</taxon>
        <taxon>Nematoda</taxon>
        <taxon>Chromadorea</taxon>
        <taxon>Rhabditida</taxon>
        <taxon>Rhabditina</taxon>
        <taxon>Rhabditomorpha</taxon>
        <taxon>Rhabditoidea</taxon>
        <taxon>Rhabditidae</taxon>
        <taxon>Peloderinae</taxon>
        <taxon>Caenorhabditis</taxon>
    </lineage>
</organism>
<feature type="compositionally biased region" description="Acidic residues" evidence="8">
    <location>
        <begin position="13"/>
        <end position="28"/>
    </location>
</feature>
<dbReference type="PROSITE" id="PS50174">
    <property type="entry name" value="G_PATCH"/>
    <property type="match status" value="1"/>
</dbReference>
<dbReference type="Pfam" id="PF01585">
    <property type="entry name" value="G-patch"/>
    <property type="match status" value="1"/>
</dbReference>
<sequence length="842" mass="95505">MRESKNAQAPKMDDDDGRESFDINDTDLEYALNPGGRRHFQTKDDAIYGVFRPDSDDDDEQGTSRSGPTSKKSRYTAPVGFVSGGVQTNTKIDKDDPESLNLGTYSSKPKMDEEDDAIELNFNRRQKKQPKQEGAQVFAGMRTSATSGAVDTNRFGNFLNHGNGSVIMKMMSKMGYKAGEGLGAQGQGIVEPVQAAVRKGRGAVGAYGKEMTGPKFGESAADAQKRIGSQSGASRDDEDQENSSNIPKIKGSWKKAQKVKTKYRTIEDVLEEGVTASRPSVNQNSQYSTTKVIDMTGKQQKIYSGYDSFSMKTRSEYDNVDEEERSVFDVPELVHNLNLLVDLTEESIRRSNQQLLGLKDQTTALEYDLEQSQKTFVDEEKEVQHMKDVYELIDGFSSNRSPTMEECQNLFRRIRTEYPHEYQLHSLESVAIPIVLPLILRHFATWKPLESKDYGTDLITEWREILEADKGGKAIFGQNRNNFGGKNETDDQIPAYDRLIWEGVLPTIRRACLAWDPRSQMHEMIEMVEQWIPILPKWIKENILEQLIVPKISERVDQWDPMTDVIPIHEWLVPWNFLLGDRMKAVMPPIRQKLAKALKLWDPADRSALATLRPWQNVWSAGTFSAFIGQNVVPKLGNMLNTFQLDPNQNPEYPEWDTVMEWLELTHPDAIANIVTKYFFTRFHEALCSWLDSPVANINEVKSWYGAWKNRIPAAILAFPTINENLRRAMISIGRSLQGEKVSNIRQAPPTQMAPPPQPNIVPLVPHGNTNQQLSLKDVIEITANRNGFTYHPQKDRFKDGRQVFWFGAVSIYLDAGMVYVMDPVEFVWRPTGLDELTRMAG</sequence>
<keyword evidence="5 7" id="KW-0508">mRNA splicing</keyword>
<evidence type="ECO:0000256" key="7">
    <source>
        <dbReference type="PIRNR" id="PIRNR017706"/>
    </source>
</evidence>
<dbReference type="InterPro" id="IPR022159">
    <property type="entry name" value="STIP/TFIP11_N"/>
</dbReference>
<comment type="similarity">
    <text evidence="2 7">Belongs to the TFP11/STIP family.</text>
</comment>